<evidence type="ECO:0000259" key="10">
    <source>
        <dbReference type="PROSITE" id="PS50157"/>
    </source>
</evidence>
<dbReference type="InterPro" id="IPR036236">
    <property type="entry name" value="Znf_C2H2_sf"/>
</dbReference>
<gene>
    <name evidence="11" type="primary">ZN497</name>
</gene>
<dbReference type="SUPFAM" id="SSF57716">
    <property type="entry name" value="Glucocorticoid receptor-like (DNA-binding domain)"/>
    <property type="match status" value="1"/>
</dbReference>
<dbReference type="Gene3D" id="3.30.160.60">
    <property type="entry name" value="Classic Zinc Finger"/>
    <property type="match status" value="4"/>
</dbReference>
<comment type="subcellular location">
    <subcellularLocation>
        <location evidence="1">Nucleus</location>
    </subcellularLocation>
</comment>
<dbReference type="Pfam" id="PF00096">
    <property type="entry name" value="zf-C2H2"/>
    <property type="match status" value="4"/>
</dbReference>
<proteinExistence type="evidence at transcript level"/>
<dbReference type="InterPro" id="IPR012934">
    <property type="entry name" value="Znf_AD"/>
</dbReference>
<evidence type="ECO:0000256" key="2">
    <source>
        <dbReference type="ARBA" id="ARBA00022723"/>
    </source>
</evidence>
<dbReference type="GO" id="GO:0005634">
    <property type="term" value="C:nucleus"/>
    <property type="evidence" value="ECO:0007669"/>
    <property type="project" value="UniProtKB-SubCell"/>
</dbReference>
<dbReference type="SMART" id="SM00355">
    <property type="entry name" value="ZnF_C2H2"/>
    <property type="match status" value="7"/>
</dbReference>
<name>W8C4N6_CERCA</name>
<feature type="domain" description="C2H2-type" evidence="10">
    <location>
        <begin position="363"/>
        <end position="389"/>
    </location>
</feature>
<evidence type="ECO:0000256" key="7">
    <source>
        <dbReference type="ARBA" id="ARBA00023242"/>
    </source>
</evidence>
<dbReference type="InterPro" id="IPR050527">
    <property type="entry name" value="Snail/Krueppel_Znf"/>
</dbReference>
<dbReference type="PROSITE" id="PS00028">
    <property type="entry name" value="ZINC_FINGER_C2H2_1"/>
    <property type="match status" value="5"/>
</dbReference>
<feature type="domain" description="C2H2-type" evidence="10">
    <location>
        <begin position="306"/>
        <end position="332"/>
    </location>
</feature>
<dbReference type="PANTHER" id="PTHR24388">
    <property type="entry name" value="ZINC FINGER PROTEIN"/>
    <property type="match status" value="1"/>
</dbReference>
<feature type="domain" description="C2H2-type" evidence="10">
    <location>
        <begin position="273"/>
        <end position="303"/>
    </location>
</feature>
<comment type="similarity">
    <text evidence="8">Belongs to the snail C2H2-type zinc-finger protein family.</text>
</comment>
<dbReference type="GO" id="GO:0000981">
    <property type="term" value="F:DNA-binding transcription factor activity, RNA polymerase II-specific"/>
    <property type="evidence" value="ECO:0007669"/>
    <property type="project" value="TreeGrafter"/>
</dbReference>
<keyword evidence="6" id="KW-0238">DNA-binding</keyword>
<evidence type="ECO:0000256" key="3">
    <source>
        <dbReference type="ARBA" id="ARBA00022737"/>
    </source>
</evidence>
<accession>W8C4N6</accession>
<dbReference type="GO" id="GO:0008270">
    <property type="term" value="F:zinc ion binding"/>
    <property type="evidence" value="ECO:0007669"/>
    <property type="project" value="UniProtKB-KW"/>
</dbReference>
<feature type="domain" description="C2H2-type" evidence="10">
    <location>
        <begin position="245"/>
        <end position="273"/>
    </location>
</feature>
<evidence type="ECO:0000256" key="6">
    <source>
        <dbReference type="ARBA" id="ARBA00023125"/>
    </source>
</evidence>
<dbReference type="PROSITE" id="PS50157">
    <property type="entry name" value="ZINC_FINGER_C2H2_2"/>
    <property type="match status" value="5"/>
</dbReference>
<keyword evidence="7" id="KW-0539">Nucleus</keyword>
<dbReference type="SUPFAM" id="SSF57667">
    <property type="entry name" value="beta-beta-alpha zinc fingers"/>
    <property type="match status" value="4"/>
</dbReference>
<keyword evidence="2" id="KW-0479">Metal-binding</keyword>
<dbReference type="GO" id="GO:0000978">
    <property type="term" value="F:RNA polymerase II cis-regulatory region sequence-specific DNA binding"/>
    <property type="evidence" value="ECO:0007669"/>
    <property type="project" value="TreeGrafter"/>
</dbReference>
<evidence type="ECO:0000256" key="1">
    <source>
        <dbReference type="ARBA" id="ARBA00004123"/>
    </source>
</evidence>
<dbReference type="EMBL" id="GAMC01002237">
    <property type="protein sequence ID" value="JAC04319.1"/>
    <property type="molecule type" value="mRNA"/>
</dbReference>
<protein>
    <submittedName>
        <fullName evidence="11">Zinc finger protein 497</fullName>
    </submittedName>
</protein>
<reference evidence="11" key="1">
    <citation type="submission" date="2013-07" db="EMBL/GenBank/DDBJ databases">
        <authorList>
            <person name="Geib S."/>
        </authorList>
    </citation>
    <scope>NUCLEOTIDE SEQUENCE</scope>
</reference>
<feature type="domain" description="C2H2-type" evidence="10">
    <location>
        <begin position="213"/>
        <end position="236"/>
    </location>
</feature>
<sequence length="389" mass="45873">MSISCRICFVESSDNFSIHSCMKGKFLPDVIYNISGVRVLKKFEPNTQICRRCAASVLVAENIILRCQESEEYFQFQLLQEGCLQGQQVNPTSACQYTNERESPRIDYEEYCSGITCDDDFEESLNWQPRLADSKYQTKSKSIKENISDVVNCEDNLLRNSAQYEPEAKTINNIETTTLSMFSCDQCDYSTKVGKRIIEHKQTDHGVHDPNIYACTICSERFSWKPTLYRHIELIHKTLPADKKFLCNECGRAYMREVHLIEHIKQRHGPRKFKCPDPLCEQSFTRTFTLRRHFITTHTEKTSTRYHCVDCDKYFKVYDQWKYHNEVVHKNEIVYCPHCGYPFRFKEKLEEHLQKDVCKRSVVPCSYCQRRFTTKSGLREHVRNIHNIY</sequence>
<dbReference type="SMART" id="SM00868">
    <property type="entry name" value="zf-AD"/>
    <property type="match status" value="1"/>
</dbReference>
<keyword evidence="5" id="KW-0862">Zinc</keyword>
<dbReference type="EMBL" id="GAMC01002239">
    <property type="protein sequence ID" value="JAC04317.1"/>
    <property type="molecule type" value="mRNA"/>
</dbReference>
<reference evidence="11" key="2">
    <citation type="journal article" date="2014" name="BMC Genomics">
        <title>A genomic perspective to assessing quality of mass-reared SIT flies used in Mediterranean fruit fly (Ceratitis capitata) eradication in California.</title>
        <authorList>
            <person name="Calla B."/>
            <person name="Hall B."/>
            <person name="Hou S."/>
            <person name="Geib S.M."/>
        </authorList>
    </citation>
    <scope>NUCLEOTIDE SEQUENCE</scope>
</reference>
<evidence type="ECO:0000256" key="9">
    <source>
        <dbReference type="PROSITE-ProRule" id="PRU00042"/>
    </source>
</evidence>
<evidence type="ECO:0000256" key="8">
    <source>
        <dbReference type="ARBA" id="ARBA00037948"/>
    </source>
</evidence>
<dbReference type="PANTHER" id="PTHR24388:SF54">
    <property type="entry name" value="PROTEIN ESCARGOT"/>
    <property type="match status" value="1"/>
</dbReference>
<evidence type="ECO:0000256" key="4">
    <source>
        <dbReference type="ARBA" id="ARBA00022771"/>
    </source>
</evidence>
<organism evidence="11">
    <name type="scientific">Ceratitis capitata</name>
    <name type="common">Mediterranean fruit fly</name>
    <name type="synonym">Tephritis capitata</name>
    <dbReference type="NCBI Taxonomy" id="7213"/>
    <lineage>
        <taxon>Eukaryota</taxon>
        <taxon>Metazoa</taxon>
        <taxon>Ecdysozoa</taxon>
        <taxon>Arthropoda</taxon>
        <taxon>Hexapoda</taxon>
        <taxon>Insecta</taxon>
        <taxon>Pterygota</taxon>
        <taxon>Neoptera</taxon>
        <taxon>Endopterygota</taxon>
        <taxon>Diptera</taxon>
        <taxon>Brachycera</taxon>
        <taxon>Muscomorpha</taxon>
        <taxon>Tephritoidea</taxon>
        <taxon>Tephritidae</taxon>
        <taxon>Ceratitis</taxon>
        <taxon>Ceratitis</taxon>
    </lineage>
</organism>
<evidence type="ECO:0000313" key="11">
    <source>
        <dbReference type="EMBL" id="JAC04319.1"/>
    </source>
</evidence>
<dbReference type="AlphaFoldDB" id="W8C4N6"/>
<keyword evidence="3" id="KW-0677">Repeat</keyword>
<dbReference type="InterPro" id="IPR013087">
    <property type="entry name" value="Znf_C2H2_type"/>
</dbReference>
<evidence type="ECO:0000256" key="5">
    <source>
        <dbReference type="ARBA" id="ARBA00022833"/>
    </source>
</evidence>
<keyword evidence="4 9" id="KW-0863">Zinc-finger</keyword>